<dbReference type="EMBL" id="PGFB01000001">
    <property type="protein sequence ID" value="PJJ65419.1"/>
    <property type="molecule type" value="Genomic_DNA"/>
</dbReference>
<dbReference type="Proteomes" id="UP000230161">
    <property type="component" value="Unassembled WGS sequence"/>
</dbReference>
<feature type="DNA-binding region" description="H-T-H motif" evidence="4">
    <location>
        <begin position="36"/>
        <end position="55"/>
    </location>
</feature>
<dbReference type="PANTHER" id="PTHR30055">
    <property type="entry name" value="HTH-TYPE TRANSCRIPTIONAL REGULATOR RUTR"/>
    <property type="match status" value="1"/>
</dbReference>
<dbReference type="InterPro" id="IPR001647">
    <property type="entry name" value="HTH_TetR"/>
</dbReference>
<accession>A0A2M9C4J7</accession>
<proteinExistence type="predicted"/>
<keyword evidence="2 4" id="KW-0238">DNA-binding</keyword>
<dbReference type="OrthoDB" id="3192968at2"/>
<keyword evidence="3" id="KW-0804">Transcription</keyword>
<dbReference type="PRINTS" id="PR00455">
    <property type="entry name" value="HTHTETR"/>
</dbReference>
<reference evidence="6 7" key="1">
    <citation type="submission" date="2017-11" db="EMBL/GenBank/DDBJ databases">
        <title>Genomic Encyclopedia of Archaeal and Bacterial Type Strains, Phase II (KMG-II): From Individual Species to Whole Genera.</title>
        <authorList>
            <person name="Goeker M."/>
        </authorList>
    </citation>
    <scope>NUCLEOTIDE SEQUENCE [LARGE SCALE GENOMIC DNA]</scope>
    <source>
        <strain evidence="6 7">DSM 25625</strain>
    </source>
</reference>
<dbReference type="InterPro" id="IPR036271">
    <property type="entry name" value="Tet_transcr_reg_TetR-rel_C_sf"/>
</dbReference>
<dbReference type="Pfam" id="PF21597">
    <property type="entry name" value="TetR_C_43"/>
    <property type="match status" value="1"/>
</dbReference>
<protein>
    <submittedName>
        <fullName evidence="6">AcrR family transcriptional regulator</fullName>
    </submittedName>
</protein>
<evidence type="ECO:0000256" key="1">
    <source>
        <dbReference type="ARBA" id="ARBA00023015"/>
    </source>
</evidence>
<evidence type="ECO:0000259" key="5">
    <source>
        <dbReference type="PROSITE" id="PS50977"/>
    </source>
</evidence>
<dbReference type="Pfam" id="PF00440">
    <property type="entry name" value="TetR_N"/>
    <property type="match status" value="1"/>
</dbReference>
<comment type="caution">
    <text evidence="6">The sequence shown here is derived from an EMBL/GenBank/DDBJ whole genome shotgun (WGS) entry which is preliminary data.</text>
</comment>
<evidence type="ECO:0000313" key="6">
    <source>
        <dbReference type="EMBL" id="PJJ65419.1"/>
    </source>
</evidence>
<dbReference type="InterPro" id="IPR049445">
    <property type="entry name" value="TetR_SbtR-like_C"/>
</dbReference>
<evidence type="ECO:0000313" key="7">
    <source>
        <dbReference type="Proteomes" id="UP000230161"/>
    </source>
</evidence>
<feature type="domain" description="HTH tetR-type" evidence="5">
    <location>
        <begin position="14"/>
        <end position="73"/>
    </location>
</feature>
<evidence type="ECO:0000256" key="3">
    <source>
        <dbReference type="ARBA" id="ARBA00023163"/>
    </source>
</evidence>
<sequence length="189" mass="20249">MSTTAERPLRADARRNREHIVHVAREVFAERGTDASLDDIAKRARVGAGTLYRHFPTRESLIASTLEDASVSLCSDAAGCVGKSPAEEFRLWFDRLVEHLGSYVGLPDCVNIALGDPDSALQPRCTDLGDTTRPILDRAIADGSVRPGVTVKDVLVAASAVAWARESAAPDSADRLSQTLLAGLTREPA</sequence>
<organism evidence="6 7">
    <name type="scientific">Compostimonas suwonensis</name>
    <dbReference type="NCBI Taxonomy" id="1048394"/>
    <lineage>
        <taxon>Bacteria</taxon>
        <taxon>Bacillati</taxon>
        <taxon>Actinomycetota</taxon>
        <taxon>Actinomycetes</taxon>
        <taxon>Micrococcales</taxon>
        <taxon>Microbacteriaceae</taxon>
        <taxon>Compostimonas</taxon>
    </lineage>
</organism>
<name>A0A2M9C4J7_9MICO</name>
<evidence type="ECO:0000256" key="4">
    <source>
        <dbReference type="PROSITE-ProRule" id="PRU00335"/>
    </source>
</evidence>
<dbReference type="InterPro" id="IPR050109">
    <property type="entry name" value="HTH-type_TetR-like_transc_reg"/>
</dbReference>
<keyword evidence="7" id="KW-1185">Reference proteome</keyword>
<dbReference type="PANTHER" id="PTHR30055:SF234">
    <property type="entry name" value="HTH-TYPE TRANSCRIPTIONAL REGULATOR BETI"/>
    <property type="match status" value="1"/>
</dbReference>
<dbReference type="SUPFAM" id="SSF48498">
    <property type="entry name" value="Tetracyclin repressor-like, C-terminal domain"/>
    <property type="match status" value="1"/>
</dbReference>
<dbReference type="GO" id="GO:0003700">
    <property type="term" value="F:DNA-binding transcription factor activity"/>
    <property type="evidence" value="ECO:0007669"/>
    <property type="project" value="TreeGrafter"/>
</dbReference>
<dbReference type="InterPro" id="IPR009057">
    <property type="entry name" value="Homeodomain-like_sf"/>
</dbReference>
<dbReference type="GO" id="GO:0000976">
    <property type="term" value="F:transcription cis-regulatory region binding"/>
    <property type="evidence" value="ECO:0007669"/>
    <property type="project" value="TreeGrafter"/>
</dbReference>
<dbReference type="Gene3D" id="1.10.357.10">
    <property type="entry name" value="Tetracycline Repressor, domain 2"/>
    <property type="match status" value="1"/>
</dbReference>
<keyword evidence="1" id="KW-0805">Transcription regulation</keyword>
<dbReference type="AlphaFoldDB" id="A0A2M9C4J7"/>
<dbReference type="PROSITE" id="PS50977">
    <property type="entry name" value="HTH_TETR_2"/>
    <property type="match status" value="1"/>
</dbReference>
<gene>
    <name evidence="6" type="ORF">CLV54_0452</name>
</gene>
<evidence type="ECO:0000256" key="2">
    <source>
        <dbReference type="ARBA" id="ARBA00023125"/>
    </source>
</evidence>
<dbReference type="RefSeq" id="WP_157802776.1">
    <property type="nucleotide sequence ID" value="NZ_PGFB01000001.1"/>
</dbReference>
<dbReference type="SUPFAM" id="SSF46689">
    <property type="entry name" value="Homeodomain-like"/>
    <property type="match status" value="1"/>
</dbReference>